<dbReference type="Pfam" id="PF13302">
    <property type="entry name" value="Acetyltransf_3"/>
    <property type="match status" value="1"/>
</dbReference>
<evidence type="ECO:0000259" key="1">
    <source>
        <dbReference type="PROSITE" id="PS51186"/>
    </source>
</evidence>
<dbReference type="Proteomes" id="UP000483261">
    <property type="component" value="Unassembled WGS sequence"/>
</dbReference>
<keyword evidence="3" id="KW-1185">Reference proteome</keyword>
<sequence length="189" mass="20747">MTGRTPSEPLRLPAGSLLLRDFEASDTDGVLSIVGDERVTYWLSFASRDRAEAQSMLDGILKRQLETPRSEYYLAIADSDSPETVIGFVRLGLGGVKAADLGYALRHEWQGRGIARAAVSRMIEFGFGDLGLHRLTANIGPQNTASMRLVESLGFQREGTIRDHVHTNGAWRDSVSFSLLEGEWQPAAV</sequence>
<feature type="domain" description="N-acetyltransferase" evidence="1">
    <location>
        <begin position="17"/>
        <end position="178"/>
    </location>
</feature>
<dbReference type="AlphaFoldDB" id="A0A6M1R1Z1"/>
<dbReference type="SUPFAM" id="SSF55729">
    <property type="entry name" value="Acyl-CoA N-acyltransferases (Nat)"/>
    <property type="match status" value="1"/>
</dbReference>
<dbReference type="EMBL" id="JAALAA010000013">
    <property type="protein sequence ID" value="NGN94274.1"/>
    <property type="molecule type" value="Genomic_DNA"/>
</dbReference>
<comment type="caution">
    <text evidence="2">The sequence shown here is derived from an EMBL/GenBank/DDBJ whole genome shotgun (WGS) entry which is preliminary data.</text>
</comment>
<dbReference type="Gene3D" id="3.40.630.30">
    <property type="match status" value="1"/>
</dbReference>
<keyword evidence="2" id="KW-0808">Transferase</keyword>
<dbReference type="GO" id="GO:0016747">
    <property type="term" value="F:acyltransferase activity, transferring groups other than amino-acyl groups"/>
    <property type="evidence" value="ECO:0007669"/>
    <property type="project" value="InterPro"/>
</dbReference>
<name>A0A6M1R1Z1_9ACTN</name>
<gene>
    <name evidence="2" type="ORF">G5C66_16200</name>
</gene>
<evidence type="ECO:0000313" key="3">
    <source>
        <dbReference type="Proteomes" id="UP000483261"/>
    </source>
</evidence>
<dbReference type="PROSITE" id="PS51186">
    <property type="entry name" value="GNAT"/>
    <property type="match status" value="1"/>
</dbReference>
<dbReference type="InterPro" id="IPR016181">
    <property type="entry name" value="Acyl_CoA_acyltransferase"/>
</dbReference>
<dbReference type="InterPro" id="IPR000182">
    <property type="entry name" value="GNAT_dom"/>
</dbReference>
<proteinExistence type="predicted"/>
<accession>A0A6M1R1Z1</accession>
<protein>
    <submittedName>
        <fullName evidence="2">GNAT family N-acetyltransferase</fullName>
    </submittedName>
</protein>
<organism evidence="2 3">
    <name type="scientific">Nocardioides turkmenicus</name>
    <dbReference type="NCBI Taxonomy" id="2711220"/>
    <lineage>
        <taxon>Bacteria</taxon>
        <taxon>Bacillati</taxon>
        <taxon>Actinomycetota</taxon>
        <taxon>Actinomycetes</taxon>
        <taxon>Propionibacteriales</taxon>
        <taxon>Nocardioidaceae</taxon>
        <taxon>Nocardioides</taxon>
    </lineage>
</organism>
<dbReference type="InterPro" id="IPR051531">
    <property type="entry name" value="N-acetyltransferase"/>
</dbReference>
<dbReference type="PANTHER" id="PTHR43792">
    <property type="entry name" value="GNAT FAMILY, PUTATIVE (AFU_ORTHOLOGUE AFUA_3G00765)-RELATED-RELATED"/>
    <property type="match status" value="1"/>
</dbReference>
<evidence type="ECO:0000313" key="2">
    <source>
        <dbReference type="EMBL" id="NGN94274.1"/>
    </source>
</evidence>
<reference evidence="2 3" key="1">
    <citation type="submission" date="2020-02" db="EMBL/GenBank/DDBJ databases">
        <title>Whole-genome analyses of novel actinobacteria.</title>
        <authorList>
            <person name="Sahin N."/>
        </authorList>
    </citation>
    <scope>NUCLEOTIDE SEQUENCE [LARGE SCALE GENOMIC DNA]</scope>
    <source>
        <strain evidence="2 3">KC13</strain>
    </source>
</reference>